<dbReference type="AlphaFoldDB" id="U5CS40"/>
<organism evidence="1 2">
    <name type="scientific">Amborella trichopoda</name>
    <dbReference type="NCBI Taxonomy" id="13333"/>
    <lineage>
        <taxon>Eukaryota</taxon>
        <taxon>Viridiplantae</taxon>
        <taxon>Streptophyta</taxon>
        <taxon>Embryophyta</taxon>
        <taxon>Tracheophyta</taxon>
        <taxon>Spermatophyta</taxon>
        <taxon>Magnoliopsida</taxon>
        <taxon>Amborellales</taxon>
        <taxon>Amborellaceae</taxon>
        <taxon>Amborella</taxon>
    </lineage>
</organism>
<gene>
    <name evidence="1" type="ORF">AMTR_s00030p00089360</name>
</gene>
<protein>
    <submittedName>
        <fullName evidence="1">Uncharacterized protein</fullName>
    </submittedName>
</protein>
<reference evidence="2" key="1">
    <citation type="journal article" date="2013" name="Science">
        <title>The Amborella genome and the evolution of flowering plants.</title>
        <authorList>
            <consortium name="Amborella Genome Project"/>
        </authorList>
    </citation>
    <scope>NUCLEOTIDE SEQUENCE [LARGE SCALE GENOMIC DNA]</scope>
</reference>
<accession>U5CS40</accession>
<dbReference type="Proteomes" id="UP000017836">
    <property type="component" value="Unassembled WGS sequence"/>
</dbReference>
<name>U5CS40_AMBTC</name>
<evidence type="ECO:0000313" key="1">
    <source>
        <dbReference type="EMBL" id="ERN16021.1"/>
    </source>
</evidence>
<evidence type="ECO:0000313" key="2">
    <source>
        <dbReference type="Proteomes" id="UP000017836"/>
    </source>
</evidence>
<dbReference type="Gramene" id="ERN16021">
    <property type="protein sequence ID" value="ERN16021"/>
    <property type="gene ID" value="AMTR_s00030p00089360"/>
</dbReference>
<proteinExistence type="predicted"/>
<sequence length="224" mass="25525">MIFIHLSFLTSDLISPSSFFSTTVSWWLEFGSRRLEAAMDYSWWEVASVASAITVGGRTLASLRSNSNLNYARSVKDFPYFGGPSKSMHGPECFLVPPLKMVPIYVEHPMVMAVEMASGHVDQQMVMSMETVYSPCLEGLEATGHHHDMMDCFEKVVEKNDVALAAPVEAPESALWMSLSEWEYDHAWGVLSSKRLPWWPWRLNASRVFFLSPFLRCSRHHLVW</sequence>
<keyword evidence="2" id="KW-1185">Reference proteome</keyword>
<dbReference type="EMBL" id="KI392485">
    <property type="protein sequence ID" value="ERN16021.1"/>
    <property type="molecule type" value="Genomic_DNA"/>
</dbReference>
<dbReference type="HOGENOM" id="CLU_1236516_0_0_1"/>